<accession>A0A7G7CP31</accession>
<dbReference type="Gene3D" id="2.60.40.10">
    <property type="entry name" value="Immunoglobulins"/>
    <property type="match status" value="2"/>
</dbReference>
<feature type="domain" description="Gram-positive pilin subunit D1 N-terminal" evidence="3">
    <location>
        <begin position="47"/>
        <end position="181"/>
    </location>
</feature>
<proteinExistence type="predicted"/>
<feature type="domain" description="SpaA-like prealbumin fold" evidence="4">
    <location>
        <begin position="336"/>
        <end position="450"/>
    </location>
</feature>
<dbReference type="Pfam" id="PF16555">
    <property type="entry name" value="GramPos_pilinD1"/>
    <property type="match status" value="1"/>
</dbReference>
<dbReference type="InterPro" id="IPR026466">
    <property type="entry name" value="Fim_isopep_form_D2_dom"/>
</dbReference>
<name>A0A7G7CP31_9CORY</name>
<dbReference type="Proteomes" id="UP000515743">
    <property type="component" value="Chromosome"/>
</dbReference>
<keyword evidence="6" id="KW-1185">Reference proteome</keyword>
<feature type="signal peptide" evidence="2">
    <location>
        <begin position="1"/>
        <end position="22"/>
    </location>
</feature>
<evidence type="ECO:0000256" key="2">
    <source>
        <dbReference type="SAM" id="SignalP"/>
    </source>
</evidence>
<evidence type="ECO:0000259" key="3">
    <source>
        <dbReference type="Pfam" id="PF16555"/>
    </source>
</evidence>
<organism evidence="5 6">
    <name type="scientific">Corynebacterium incognita</name>
    <dbReference type="NCBI Taxonomy" id="2754725"/>
    <lineage>
        <taxon>Bacteria</taxon>
        <taxon>Bacillati</taxon>
        <taxon>Actinomycetota</taxon>
        <taxon>Actinomycetes</taxon>
        <taxon>Mycobacteriales</taxon>
        <taxon>Corynebacteriaceae</taxon>
        <taxon>Corynebacterium</taxon>
    </lineage>
</organism>
<keyword evidence="1" id="KW-1133">Transmembrane helix</keyword>
<evidence type="ECO:0000313" key="5">
    <source>
        <dbReference type="EMBL" id="QNE89347.1"/>
    </source>
</evidence>
<keyword evidence="1" id="KW-0472">Membrane</keyword>
<dbReference type="InterPro" id="IPR032364">
    <property type="entry name" value="GramPos_pilinD1_N"/>
</dbReference>
<sequence>MTSRIAPRALALTAAVSATLVAGSFGFDTTVPVATAQVSAQAIPADATGNINIHKFVNTTIGEQANGQEMPTAGMGVALDGVEYKVERVQADVTTNAGLEAASKLTPDTAQIDTGFAAQTQTTADGGLATFSNLPVGVYLVTEVSAPDGVVKAPPFLVFLPMTNPDGSGWNFDVHAYPKNTETKVDKKIDDTDKNVGDDITYTITSDIPALANETTELEKYIVQDDLDEAMLTTSPDKVTVNVGGTEYVQGTDYNVTVDATTQQVEVVFTPAGLSKLTAAKRADDTVRVETAISATVGAIGDGTGVVTNDAKTITNNGGGGGDTTTPSNEVITRWGKVNINKKDEGGTALAGAIFSVYECTADGQTVGDALTLQGQDSSDQYAGSQFTTAADGTVVIDGLHVTNYENGAALPEPKNYCLVEEQAPAGFAKLREPIPFQLQEGAADVTGTDAEGNIEYTADVVNYKDNTLPGTGGMGVTFILIAGAAVVGAGAYAAKRNSKQA</sequence>
<dbReference type="Gene3D" id="2.60.40.740">
    <property type="match status" value="1"/>
</dbReference>
<dbReference type="AlphaFoldDB" id="A0A7G7CP31"/>
<dbReference type="RefSeq" id="WP_185175722.1">
    <property type="nucleotide sequence ID" value="NZ_CP059404.1"/>
</dbReference>
<dbReference type="KEGG" id="cik:H0194_09960"/>
<keyword evidence="1" id="KW-0812">Transmembrane</keyword>
<feature type="chain" id="PRO_5039313344" evidence="2">
    <location>
        <begin position="23"/>
        <end position="502"/>
    </location>
</feature>
<dbReference type="InterPro" id="IPR041033">
    <property type="entry name" value="SpaA_PFL_dom_1"/>
</dbReference>
<gene>
    <name evidence="5" type="ORF">H0194_09960</name>
</gene>
<dbReference type="InterPro" id="IPR013783">
    <property type="entry name" value="Ig-like_fold"/>
</dbReference>
<dbReference type="EMBL" id="CP059404">
    <property type="protein sequence ID" value="QNE89347.1"/>
    <property type="molecule type" value="Genomic_DNA"/>
</dbReference>
<keyword evidence="2" id="KW-0732">Signal</keyword>
<feature type="transmembrane region" description="Helical" evidence="1">
    <location>
        <begin position="473"/>
        <end position="495"/>
    </location>
</feature>
<dbReference type="GO" id="GO:0005975">
    <property type="term" value="P:carbohydrate metabolic process"/>
    <property type="evidence" value="ECO:0007669"/>
    <property type="project" value="UniProtKB-ARBA"/>
</dbReference>
<reference evidence="5 6" key="1">
    <citation type="submission" date="2020-07" db="EMBL/GenBank/DDBJ databases">
        <title>Complete genome and description of Corynebacterium incognita strain Marseille-Q3630 sp. nov.</title>
        <authorList>
            <person name="Boxberger M."/>
        </authorList>
    </citation>
    <scope>NUCLEOTIDE SEQUENCE [LARGE SCALE GENOMIC DNA]</scope>
    <source>
        <strain evidence="5 6">Marseille-Q3630</strain>
    </source>
</reference>
<dbReference type="Pfam" id="PF17802">
    <property type="entry name" value="SpaA"/>
    <property type="match status" value="1"/>
</dbReference>
<evidence type="ECO:0000256" key="1">
    <source>
        <dbReference type="SAM" id="Phobius"/>
    </source>
</evidence>
<evidence type="ECO:0000259" key="4">
    <source>
        <dbReference type="Pfam" id="PF17802"/>
    </source>
</evidence>
<protein>
    <submittedName>
        <fullName evidence="5">SpaH/EbpB family LPXTG-anchored major pilin</fullName>
    </submittedName>
</protein>
<dbReference type="NCBIfam" id="TIGR04226">
    <property type="entry name" value="RrgB_K2N_iso_D2"/>
    <property type="match status" value="1"/>
</dbReference>
<evidence type="ECO:0000313" key="6">
    <source>
        <dbReference type="Proteomes" id="UP000515743"/>
    </source>
</evidence>
<dbReference type="NCBIfam" id="NF033902">
    <property type="entry name" value="iso_D2_wall_anc"/>
    <property type="match status" value="1"/>
</dbReference>
<dbReference type="InterPro" id="IPR048052">
    <property type="entry name" value="FM1-like"/>
</dbReference>